<dbReference type="Pfam" id="PF00071">
    <property type="entry name" value="Ras"/>
    <property type="match status" value="1"/>
</dbReference>
<feature type="region of interest" description="Disordered" evidence="1">
    <location>
        <begin position="464"/>
        <end position="495"/>
    </location>
</feature>
<gene>
    <name evidence="2" type="ORF">SNE40_001196</name>
</gene>
<dbReference type="AlphaFoldDB" id="A0AAN8QHT6"/>
<dbReference type="GO" id="GO:0003924">
    <property type="term" value="F:GTPase activity"/>
    <property type="evidence" value="ECO:0007669"/>
    <property type="project" value="InterPro"/>
</dbReference>
<dbReference type="SUPFAM" id="SSF52540">
    <property type="entry name" value="P-loop containing nucleoside triphosphate hydrolases"/>
    <property type="match status" value="1"/>
</dbReference>
<sequence length="727" mass="81499">MSIFKRFLGNKESDGSTKQLTSPTASMQPMGQQLQRKFAKGVQYNMKIVIRGDRNVGKSCIFHRLQGHKFIEEYIPTDEIQVASIQWNYKATDDVVKVEVWDVVDKGRPRKKMEGLKLDNAAEIMPTEPCLDAEFLDVYKGTHGVILMYDITKQWTYSYVERELEKVPLHIPVLVLGNHRDMGHHRTVNQDKAKYYVENLQRERPEGSGQIRYAESSMRNGFGLKYLHLFFNVPFLQLQRQTLLKQLETNTDDLNSTIEELEIHEDSEEQNYDLFIENLTSSRRKLAENLAEQATSESKFKQDASGVITLKDQTQPELNTNSNTATVPRSVSQPAFTKIPSTSSLETSTTQQTSLPSKSTPVTPATTPQVEQKPGFLSRFFKKSETQEVPKEIVSELHDGDIMVKSVDDFVPESDGIDKAFLDDNTKDTSDTRKTNDGDSDSDEGGINPMVAGFQDDLDSEDEAAQVSTNQKPSIIAKKAQDVELSSEEEDNVVSPTVISAVVSKDIDISSDEGDGSPPVIIMQNEDFAEKPKHALNPENKLRKNRNSSTAVTELSDSEDAAEVEKVAEVDIPNVVVTEADDKPQQLNIPKEDLNNWLDELEEKSSVVSAASKSIEDSDDEATGAMKISVKNISSDIDEMSSSTSSTKKKKKKKSTEDKDEEKSSKKTKKKKDKDKDKEREGESGKKEKKKKKKKKEDTEEQKDMDDLESFLASSDQPSAGGDYETL</sequence>
<feature type="region of interest" description="Disordered" evidence="1">
    <location>
        <begin position="413"/>
        <end position="450"/>
    </location>
</feature>
<evidence type="ECO:0000256" key="1">
    <source>
        <dbReference type="SAM" id="MobiDB-lite"/>
    </source>
</evidence>
<feature type="compositionally biased region" description="Acidic residues" evidence="1">
    <location>
        <begin position="699"/>
        <end position="709"/>
    </location>
</feature>
<name>A0AAN8QHT6_PATCE</name>
<feature type="compositionally biased region" description="Basic and acidic residues" evidence="1">
    <location>
        <begin position="655"/>
        <end position="665"/>
    </location>
</feature>
<evidence type="ECO:0008006" key="4">
    <source>
        <dbReference type="Google" id="ProtNLM"/>
    </source>
</evidence>
<feature type="compositionally biased region" description="Polar residues" evidence="1">
    <location>
        <begin position="311"/>
        <end position="335"/>
    </location>
</feature>
<dbReference type="PANTHER" id="PTHR14932:SF1">
    <property type="entry name" value="RAB-LIKE PROTEIN 6"/>
    <property type="match status" value="1"/>
</dbReference>
<accession>A0AAN8QHT6</accession>
<proteinExistence type="predicted"/>
<dbReference type="InterPro" id="IPR001806">
    <property type="entry name" value="Small_GTPase"/>
</dbReference>
<dbReference type="InterPro" id="IPR027417">
    <property type="entry name" value="P-loop_NTPase"/>
</dbReference>
<evidence type="ECO:0000313" key="3">
    <source>
        <dbReference type="Proteomes" id="UP001347796"/>
    </source>
</evidence>
<dbReference type="Proteomes" id="UP001347796">
    <property type="component" value="Unassembled WGS sequence"/>
</dbReference>
<dbReference type="SMART" id="SM00175">
    <property type="entry name" value="RAB"/>
    <property type="match status" value="1"/>
</dbReference>
<dbReference type="EMBL" id="JAZGQO010000001">
    <property type="protein sequence ID" value="KAK6195854.1"/>
    <property type="molecule type" value="Genomic_DNA"/>
</dbReference>
<reference evidence="2 3" key="1">
    <citation type="submission" date="2024-01" db="EMBL/GenBank/DDBJ databases">
        <title>The genome of the rayed Mediterranean limpet Patella caerulea (Linnaeus, 1758).</title>
        <authorList>
            <person name="Anh-Thu Weber A."/>
            <person name="Halstead-Nussloch G."/>
        </authorList>
    </citation>
    <scope>NUCLEOTIDE SEQUENCE [LARGE SCALE GENOMIC DNA]</scope>
    <source>
        <strain evidence="2">AATW-2023a</strain>
        <tissue evidence="2">Whole specimen</tissue>
    </source>
</reference>
<dbReference type="GO" id="GO:0005829">
    <property type="term" value="C:cytosol"/>
    <property type="evidence" value="ECO:0007669"/>
    <property type="project" value="TreeGrafter"/>
</dbReference>
<dbReference type="PANTHER" id="PTHR14932">
    <property type="entry name" value="RAS GTPASE-RELATED"/>
    <property type="match status" value="1"/>
</dbReference>
<feature type="compositionally biased region" description="Basic and acidic residues" evidence="1">
    <location>
        <begin position="416"/>
        <end position="437"/>
    </location>
</feature>
<protein>
    <recommendedName>
        <fullName evidence="4">Rab-like protein 6</fullName>
    </recommendedName>
</protein>
<feature type="compositionally biased region" description="Low complexity" evidence="1">
    <location>
        <begin position="340"/>
        <end position="360"/>
    </location>
</feature>
<organism evidence="2 3">
    <name type="scientific">Patella caerulea</name>
    <name type="common">Rayed Mediterranean limpet</name>
    <dbReference type="NCBI Taxonomy" id="87958"/>
    <lineage>
        <taxon>Eukaryota</taxon>
        <taxon>Metazoa</taxon>
        <taxon>Spiralia</taxon>
        <taxon>Lophotrochozoa</taxon>
        <taxon>Mollusca</taxon>
        <taxon>Gastropoda</taxon>
        <taxon>Patellogastropoda</taxon>
        <taxon>Patelloidea</taxon>
        <taxon>Patellidae</taxon>
        <taxon>Patella</taxon>
    </lineage>
</organism>
<feature type="compositionally biased region" description="Polar residues" evidence="1">
    <location>
        <begin position="16"/>
        <end position="31"/>
    </location>
</feature>
<dbReference type="Gene3D" id="3.40.50.300">
    <property type="entry name" value="P-loop containing nucleotide triphosphate hydrolases"/>
    <property type="match status" value="1"/>
</dbReference>
<dbReference type="GO" id="GO:0005634">
    <property type="term" value="C:nucleus"/>
    <property type="evidence" value="ECO:0007669"/>
    <property type="project" value="TreeGrafter"/>
</dbReference>
<comment type="caution">
    <text evidence="2">The sequence shown here is derived from an EMBL/GenBank/DDBJ whole genome shotgun (WGS) entry which is preliminary data.</text>
</comment>
<dbReference type="Pfam" id="PF08477">
    <property type="entry name" value="Roc"/>
    <property type="match status" value="1"/>
</dbReference>
<feature type="region of interest" description="Disordered" evidence="1">
    <location>
        <begin position="8"/>
        <end position="31"/>
    </location>
</feature>
<feature type="compositionally biased region" description="Basic and acidic residues" evidence="1">
    <location>
        <begin position="674"/>
        <end position="686"/>
    </location>
</feature>
<feature type="region of interest" description="Disordered" evidence="1">
    <location>
        <begin position="535"/>
        <end position="562"/>
    </location>
</feature>
<keyword evidence="3" id="KW-1185">Reference proteome</keyword>
<feature type="region of interest" description="Disordered" evidence="1">
    <location>
        <begin position="604"/>
        <end position="727"/>
    </location>
</feature>
<dbReference type="GO" id="GO:0005525">
    <property type="term" value="F:GTP binding"/>
    <property type="evidence" value="ECO:0007669"/>
    <property type="project" value="InterPro"/>
</dbReference>
<feature type="region of interest" description="Disordered" evidence="1">
    <location>
        <begin position="293"/>
        <end position="374"/>
    </location>
</feature>
<dbReference type="InterPro" id="IPR040385">
    <property type="entry name" value="RABL6"/>
</dbReference>
<feature type="compositionally biased region" description="Polar residues" evidence="1">
    <location>
        <begin position="361"/>
        <end position="370"/>
    </location>
</feature>
<evidence type="ECO:0000313" key="2">
    <source>
        <dbReference type="EMBL" id="KAK6195854.1"/>
    </source>
</evidence>
<dbReference type="PRINTS" id="PR00449">
    <property type="entry name" value="RASTRNSFRMNG"/>
</dbReference>
<dbReference type="PROSITE" id="PS51419">
    <property type="entry name" value="RAB"/>
    <property type="match status" value="1"/>
</dbReference>